<accession>A0A915YE33</accession>
<proteinExistence type="predicted"/>
<evidence type="ECO:0000313" key="9">
    <source>
        <dbReference type="EMBL" id="BDS11414.1"/>
    </source>
</evidence>
<dbReference type="KEGG" id="aup:AsAng_0021280"/>
<evidence type="ECO:0000313" key="10">
    <source>
        <dbReference type="Proteomes" id="UP001060919"/>
    </source>
</evidence>
<dbReference type="GO" id="GO:0044718">
    <property type="term" value="P:siderophore transmembrane transport"/>
    <property type="evidence" value="ECO:0007669"/>
    <property type="project" value="TreeGrafter"/>
</dbReference>
<dbReference type="Pfam" id="PF13715">
    <property type="entry name" value="CarbopepD_reg_2"/>
    <property type="match status" value="1"/>
</dbReference>
<dbReference type="PANTHER" id="PTHR30069">
    <property type="entry name" value="TONB-DEPENDENT OUTER MEMBRANE RECEPTOR"/>
    <property type="match status" value="1"/>
</dbReference>
<evidence type="ECO:0000256" key="6">
    <source>
        <dbReference type="ARBA" id="ARBA00023136"/>
    </source>
</evidence>
<keyword evidence="2" id="KW-0813">Transport</keyword>
<organism evidence="9 10">
    <name type="scientific">Aureispira anguillae</name>
    <dbReference type="NCBI Taxonomy" id="2864201"/>
    <lineage>
        <taxon>Bacteria</taxon>
        <taxon>Pseudomonadati</taxon>
        <taxon>Bacteroidota</taxon>
        <taxon>Saprospiria</taxon>
        <taxon>Saprospirales</taxon>
        <taxon>Saprospiraceae</taxon>
        <taxon>Aureispira</taxon>
    </lineage>
</organism>
<dbReference type="InterPro" id="IPR008969">
    <property type="entry name" value="CarboxyPept-like_regulatory"/>
</dbReference>
<dbReference type="InterPro" id="IPR036942">
    <property type="entry name" value="Beta-barrel_TonB_sf"/>
</dbReference>
<comment type="subcellular location">
    <subcellularLocation>
        <location evidence="1">Cell outer membrane</location>
        <topology evidence="1">Multi-pass membrane protein</topology>
    </subcellularLocation>
</comment>
<dbReference type="InterPro" id="IPR012910">
    <property type="entry name" value="Plug_dom"/>
</dbReference>
<dbReference type="SUPFAM" id="SSF49464">
    <property type="entry name" value="Carboxypeptidase regulatory domain-like"/>
    <property type="match status" value="1"/>
</dbReference>
<gene>
    <name evidence="9" type="ORF">AsAng_0021280</name>
</gene>
<dbReference type="AlphaFoldDB" id="A0A915YE33"/>
<dbReference type="Gene3D" id="2.170.130.10">
    <property type="entry name" value="TonB-dependent receptor, plug domain"/>
    <property type="match status" value="1"/>
</dbReference>
<dbReference type="Gene3D" id="2.60.40.1120">
    <property type="entry name" value="Carboxypeptidase-like, regulatory domain"/>
    <property type="match status" value="1"/>
</dbReference>
<sequence>MKTIYPPVLFAYSTEKSQSVNRLINCFFFLLLFFSIRNSYAQNYTISGVIKEANSGETLIGTNIYIGDGNTNTVSNEYGFYSLTIPKDTIVVAFSFVGYETIIHQFYLHKDTVLNIELKDVTTIKEVVVSAASNKERLNSTQMGAEKVTAKEAKEITAMFGEVDIIKVLQLKPGVQSGIEGATGIYVRGGGVDQNHFLLDEATIYNPSHLLGIFSTFNADLVKDVTLYKAGFPAQYGGKLSSVIDVRTREGNRKKYEVKGGLGLISARLAVEGPIKKDKGAFILSARRTYADLFTNLLNKNNENNPDWTPIPSSNFYDINAKLNYDISPKDRLFFSAYLGRDAFIFRNKRINFDLQWGNIAGTLRWNRTIAPNIFVNTSLTFSDYVYDIKSKVGNIDLKLGSGIQDLSLKTDFMFLPSTQHELRFGLSAVYHKFLVGQFDADNGADIKVRAGSLFHAGEFALYWSDDWTISPKVKLLSAIRLSGFYNDRTFYPAAEPRFAIKYSVHPRIALKASYARMNQYIHLVSTSGATLPTNAWYPSNKNVAPQASDLLAASLSVALGKDFYINIEGYYKWLHGQIDFRDGAKLFINDQLDQEFIFGSGCSYGGEIYIEKKNGNLRGWIGYTLSWTWRQFDQANGGQAYHPMQDRRHDISAVITWDIPWTNPKFPLTLSASWVYGTGSAISLPSKRYIQTDITATNPFQFIPIYTERGGFQMPAYHRLDLGLVWKLFPLDNKRFKSDITFSIYNVYDRRNPFFMYIDALYTDDNRGANTAQIPEKFQGKVVSLFPIIPSITWNFKW</sequence>
<reference evidence="9" key="1">
    <citation type="submission" date="2022-09" db="EMBL/GenBank/DDBJ databases">
        <title>Aureispira anguillicida sp. nov., isolated from Leptocephalus of Japanese eel Anguilla japonica.</title>
        <authorList>
            <person name="Yuasa K."/>
            <person name="Mekata T."/>
            <person name="Ikunari K."/>
        </authorList>
    </citation>
    <scope>NUCLEOTIDE SEQUENCE</scope>
    <source>
        <strain evidence="9">EL160426</strain>
    </source>
</reference>
<dbReference type="InterPro" id="IPR039426">
    <property type="entry name" value="TonB-dep_rcpt-like"/>
</dbReference>
<keyword evidence="10" id="KW-1185">Reference proteome</keyword>
<dbReference type="InterPro" id="IPR037066">
    <property type="entry name" value="Plug_dom_sf"/>
</dbReference>
<evidence type="ECO:0000259" key="8">
    <source>
        <dbReference type="Pfam" id="PF07715"/>
    </source>
</evidence>
<dbReference type="Pfam" id="PF07715">
    <property type="entry name" value="Plug"/>
    <property type="match status" value="1"/>
</dbReference>
<keyword evidence="4" id="KW-0812">Transmembrane</keyword>
<protein>
    <submittedName>
        <fullName evidence="9">TonB-dependent receptor</fullName>
    </submittedName>
</protein>
<keyword evidence="5" id="KW-0732">Signal</keyword>
<dbReference type="RefSeq" id="WP_264792596.1">
    <property type="nucleotide sequence ID" value="NZ_AP026867.1"/>
</dbReference>
<dbReference type="PANTHER" id="PTHR30069:SF29">
    <property type="entry name" value="HEMOGLOBIN AND HEMOGLOBIN-HAPTOGLOBIN-BINDING PROTEIN 1-RELATED"/>
    <property type="match status" value="1"/>
</dbReference>
<keyword evidence="3" id="KW-1134">Transmembrane beta strand</keyword>
<dbReference type="SUPFAM" id="SSF56935">
    <property type="entry name" value="Porins"/>
    <property type="match status" value="1"/>
</dbReference>
<evidence type="ECO:0000256" key="4">
    <source>
        <dbReference type="ARBA" id="ARBA00022692"/>
    </source>
</evidence>
<keyword evidence="9" id="KW-0675">Receptor</keyword>
<dbReference type="GO" id="GO:0009279">
    <property type="term" value="C:cell outer membrane"/>
    <property type="evidence" value="ECO:0007669"/>
    <property type="project" value="UniProtKB-SubCell"/>
</dbReference>
<evidence type="ECO:0000256" key="1">
    <source>
        <dbReference type="ARBA" id="ARBA00004571"/>
    </source>
</evidence>
<dbReference type="GO" id="GO:0015344">
    <property type="term" value="F:siderophore uptake transmembrane transporter activity"/>
    <property type="evidence" value="ECO:0007669"/>
    <property type="project" value="TreeGrafter"/>
</dbReference>
<dbReference type="EMBL" id="AP026867">
    <property type="protein sequence ID" value="BDS11414.1"/>
    <property type="molecule type" value="Genomic_DNA"/>
</dbReference>
<dbReference type="Gene3D" id="2.40.170.20">
    <property type="entry name" value="TonB-dependent receptor, beta-barrel domain"/>
    <property type="match status" value="1"/>
</dbReference>
<dbReference type="Proteomes" id="UP001060919">
    <property type="component" value="Chromosome"/>
</dbReference>
<name>A0A915YE33_9BACT</name>
<evidence type="ECO:0000256" key="5">
    <source>
        <dbReference type="ARBA" id="ARBA00022729"/>
    </source>
</evidence>
<evidence type="ECO:0000256" key="3">
    <source>
        <dbReference type="ARBA" id="ARBA00022452"/>
    </source>
</evidence>
<keyword evidence="6" id="KW-0472">Membrane</keyword>
<feature type="domain" description="TonB-dependent receptor plug" evidence="8">
    <location>
        <begin position="146"/>
        <end position="238"/>
    </location>
</feature>
<evidence type="ECO:0000256" key="7">
    <source>
        <dbReference type="ARBA" id="ARBA00023237"/>
    </source>
</evidence>
<keyword evidence="7" id="KW-0998">Cell outer membrane</keyword>
<evidence type="ECO:0000256" key="2">
    <source>
        <dbReference type="ARBA" id="ARBA00022448"/>
    </source>
</evidence>